<dbReference type="AlphaFoldDB" id="A0AAD4VFM6"/>
<evidence type="ECO:0000313" key="2">
    <source>
        <dbReference type="EMBL" id="KAI5324210.1"/>
    </source>
</evidence>
<gene>
    <name evidence="2" type="ORF">L3X38_033283</name>
</gene>
<accession>A0AAD4VFM6</accession>
<evidence type="ECO:0000256" key="1">
    <source>
        <dbReference type="SAM" id="MobiDB-lite"/>
    </source>
</evidence>
<proteinExistence type="predicted"/>
<keyword evidence="3" id="KW-1185">Reference proteome</keyword>
<feature type="region of interest" description="Disordered" evidence="1">
    <location>
        <begin position="30"/>
        <end position="50"/>
    </location>
</feature>
<name>A0AAD4VFM6_PRUDU</name>
<dbReference type="EMBL" id="JAJFAZ020000006">
    <property type="protein sequence ID" value="KAI5324210.1"/>
    <property type="molecule type" value="Genomic_DNA"/>
</dbReference>
<organism evidence="2 3">
    <name type="scientific">Prunus dulcis</name>
    <name type="common">Almond</name>
    <name type="synonym">Amygdalus dulcis</name>
    <dbReference type="NCBI Taxonomy" id="3755"/>
    <lineage>
        <taxon>Eukaryota</taxon>
        <taxon>Viridiplantae</taxon>
        <taxon>Streptophyta</taxon>
        <taxon>Embryophyta</taxon>
        <taxon>Tracheophyta</taxon>
        <taxon>Spermatophyta</taxon>
        <taxon>Magnoliopsida</taxon>
        <taxon>eudicotyledons</taxon>
        <taxon>Gunneridae</taxon>
        <taxon>Pentapetalae</taxon>
        <taxon>rosids</taxon>
        <taxon>fabids</taxon>
        <taxon>Rosales</taxon>
        <taxon>Rosaceae</taxon>
        <taxon>Amygdaloideae</taxon>
        <taxon>Amygdaleae</taxon>
        <taxon>Prunus</taxon>
    </lineage>
</organism>
<sequence length="93" mass="10609">MSPLLFGTLHAQRVKGLTRELADVTPTVRHPTCRTFQGPHTTKHTDVTSSLRQRLRRMFQGPHTTKSADVMPTVRHPECRMCRTDPRGRHPSV</sequence>
<comment type="caution">
    <text evidence="2">The sequence shown here is derived from an EMBL/GenBank/DDBJ whole genome shotgun (WGS) entry which is preliminary data.</text>
</comment>
<evidence type="ECO:0000313" key="3">
    <source>
        <dbReference type="Proteomes" id="UP001054821"/>
    </source>
</evidence>
<protein>
    <submittedName>
        <fullName evidence="2">Uncharacterized protein</fullName>
    </submittedName>
</protein>
<dbReference type="Proteomes" id="UP001054821">
    <property type="component" value="Chromosome 6"/>
</dbReference>
<reference evidence="2 3" key="1">
    <citation type="journal article" date="2022" name="G3 (Bethesda)">
        <title>Whole-genome sequence and methylome profiling of the almond [Prunus dulcis (Mill.) D.A. Webb] cultivar 'Nonpareil'.</title>
        <authorList>
            <person name="D'Amico-Willman K.M."/>
            <person name="Ouma W.Z."/>
            <person name="Meulia T."/>
            <person name="Sideli G.M."/>
            <person name="Gradziel T.M."/>
            <person name="Fresnedo-Ramirez J."/>
        </authorList>
    </citation>
    <scope>NUCLEOTIDE SEQUENCE [LARGE SCALE GENOMIC DNA]</scope>
    <source>
        <strain evidence="2">Clone GOH B32 T37-40</strain>
    </source>
</reference>